<evidence type="ECO:0000313" key="1">
    <source>
        <dbReference type="EMBL" id="KAG0443771.1"/>
    </source>
</evidence>
<evidence type="ECO:0000313" key="2">
    <source>
        <dbReference type="Proteomes" id="UP000805193"/>
    </source>
</evidence>
<reference evidence="1 2" key="1">
    <citation type="journal article" date="2020" name="Cell">
        <title>Large-Scale Comparative Analyses of Tick Genomes Elucidate Their Genetic Diversity and Vector Capacities.</title>
        <authorList>
            <consortium name="Tick Genome and Microbiome Consortium (TIGMIC)"/>
            <person name="Jia N."/>
            <person name="Wang J."/>
            <person name="Shi W."/>
            <person name="Du L."/>
            <person name="Sun Y."/>
            <person name="Zhan W."/>
            <person name="Jiang J.F."/>
            <person name="Wang Q."/>
            <person name="Zhang B."/>
            <person name="Ji P."/>
            <person name="Bell-Sakyi L."/>
            <person name="Cui X.M."/>
            <person name="Yuan T.T."/>
            <person name="Jiang B.G."/>
            <person name="Yang W.F."/>
            <person name="Lam T.T."/>
            <person name="Chang Q.C."/>
            <person name="Ding S.J."/>
            <person name="Wang X.J."/>
            <person name="Zhu J.G."/>
            <person name="Ruan X.D."/>
            <person name="Zhao L."/>
            <person name="Wei J.T."/>
            <person name="Ye R.Z."/>
            <person name="Que T.C."/>
            <person name="Du C.H."/>
            <person name="Zhou Y.H."/>
            <person name="Cheng J.X."/>
            <person name="Dai P.F."/>
            <person name="Guo W.B."/>
            <person name="Han X.H."/>
            <person name="Huang E.J."/>
            <person name="Li L.F."/>
            <person name="Wei W."/>
            <person name="Gao Y.C."/>
            <person name="Liu J.Z."/>
            <person name="Shao H.Z."/>
            <person name="Wang X."/>
            <person name="Wang C.C."/>
            <person name="Yang T.C."/>
            <person name="Huo Q.B."/>
            <person name="Li W."/>
            <person name="Chen H.Y."/>
            <person name="Chen S.E."/>
            <person name="Zhou L.G."/>
            <person name="Ni X.B."/>
            <person name="Tian J.H."/>
            <person name="Sheng Y."/>
            <person name="Liu T."/>
            <person name="Pan Y.S."/>
            <person name="Xia L.Y."/>
            <person name="Li J."/>
            <person name="Zhao F."/>
            <person name="Cao W.C."/>
        </authorList>
    </citation>
    <scope>NUCLEOTIDE SEQUENCE [LARGE SCALE GENOMIC DNA]</scope>
    <source>
        <strain evidence="1">Iper-2018</strain>
    </source>
</reference>
<proteinExistence type="predicted"/>
<comment type="caution">
    <text evidence="1">The sequence shown here is derived from an EMBL/GenBank/DDBJ whole genome shotgun (WGS) entry which is preliminary data.</text>
</comment>
<protein>
    <submittedName>
        <fullName evidence="1">Uncharacterized protein</fullName>
    </submittedName>
</protein>
<keyword evidence="2" id="KW-1185">Reference proteome</keyword>
<accession>A0AC60QZC7</accession>
<dbReference type="EMBL" id="JABSTQ010002921">
    <property type="protein sequence ID" value="KAG0443771.1"/>
    <property type="molecule type" value="Genomic_DNA"/>
</dbReference>
<gene>
    <name evidence="1" type="ORF">HPB47_014546</name>
</gene>
<sequence>MRKFPADEKLHAVWTRLARPSCPTWVPAPDDRLCSDHFRDDDYERSPRALKSFGLPTKSIRLKPGVVPSIFSKKRKANPLSEPLEKPRKVVTTRSASPSSVVDYGASTTTQGSPKTPTGQPQDPHSDPGCIDQLVLRFCCVSNHLGTNRQPQHAHSNPKGHMCRYTYSALGIQAVQEKVCNDTENRLAEKCRIFFTIQKASLLPAIEKVWNKHQLGLFTAAAGKKLTIAGDGRADSPGHSAKYGTYTMFHVDSNKVLQVETAQSNETDGSYHMELEGLKRSSTFEAHRLVVVSL</sequence>
<name>A0AC60QZC7_IXOPE</name>
<dbReference type="Proteomes" id="UP000805193">
    <property type="component" value="Unassembled WGS sequence"/>
</dbReference>
<organism evidence="1 2">
    <name type="scientific">Ixodes persulcatus</name>
    <name type="common">Taiga tick</name>
    <dbReference type="NCBI Taxonomy" id="34615"/>
    <lineage>
        <taxon>Eukaryota</taxon>
        <taxon>Metazoa</taxon>
        <taxon>Ecdysozoa</taxon>
        <taxon>Arthropoda</taxon>
        <taxon>Chelicerata</taxon>
        <taxon>Arachnida</taxon>
        <taxon>Acari</taxon>
        <taxon>Parasitiformes</taxon>
        <taxon>Ixodida</taxon>
        <taxon>Ixodoidea</taxon>
        <taxon>Ixodidae</taxon>
        <taxon>Ixodinae</taxon>
        <taxon>Ixodes</taxon>
    </lineage>
</organism>